<dbReference type="InterPro" id="IPR019756">
    <property type="entry name" value="Pept_S26A_signal_pept_1_Ser-AS"/>
</dbReference>
<dbReference type="GO" id="GO:0003677">
    <property type="term" value="F:DNA binding"/>
    <property type="evidence" value="ECO:0007669"/>
    <property type="project" value="UniProtKB-KW"/>
</dbReference>
<dbReference type="PANTHER" id="PTHR40661:SF1">
    <property type="entry name" value="HTH CRO_C1-TYPE DOMAIN-CONTAINING PROTEIN"/>
    <property type="match status" value="1"/>
</dbReference>
<dbReference type="Pfam" id="PF00717">
    <property type="entry name" value="Peptidase_S24"/>
    <property type="match status" value="1"/>
</dbReference>
<keyword evidence="4" id="KW-0238">DNA-binding</keyword>
<dbReference type="InterPro" id="IPR036286">
    <property type="entry name" value="LexA/Signal_pep-like_sf"/>
</dbReference>
<keyword evidence="5" id="KW-0804">Transcription</keyword>
<evidence type="ECO:0000256" key="2">
    <source>
        <dbReference type="ARBA" id="ARBA00022801"/>
    </source>
</evidence>
<dbReference type="Proteomes" id="UP000236745">
    <property type="component" value="Unassembled WGS sequence"/>
</dbReference>
<protein>
    <submittedName>
        <fullName evidence="7">Peptidase S24-like</fullName>
    </submittedName>
</protein>
<evidence type="ECO:0000256" key="4">
    <source>
        <dbReference type="ARBA" id="ARBA00023125"/>
    </source>
</evidence>
<dbReference type="EMBL" id="FNVQ01000001">
    <property type="protein sequence ID" value="SEG21273.1"/>
    <property type="molecule type" value="Genomic_DNA"/>
</dbReference>
<dbReference type="PANTHER" id="PTHR40661">
    <property type="match status" value="1"/>
</dbReference>
<dbReference type="Gene3D" id="2.10.109.10">
    <property type="entry name" value="Umud Fragment, subunit A"/>
    <property type="match status" value="1"/>
</dbReference>
<dbReference type="PROSITE" id="PS00501">
    <property type="entry name" value="SPASE_I_1"/>
    <property type="match status" value="1"/>
</dbReference>
<organism evidence="7 8">
    <name type="scientific">Marinobacterium lutimaris</name>
    <dbReference type="NCBI Taxonomy" id="568106"/>
    <lineage>
        <taxon>Bacteria</taxon>
        <taxon>Pseudomonadati</taxon>
        <taxon>Pseudomonadota</taxon>
        <taxon>Gammaproteobacteria</taxon>
        <taxon>Oceanospirillales</taxon>
        <taxon>Oceanospirillaceae</taxon>
        <taxon>Marinobacterium</taxon>
    </lineage>
</organism>
<dbReference type="InterPro" id="IPR039418">
    <property type="entry name" value="LexA-like"/>
</dbReference>
<keyword evidence="2" id="KW-0378">Hydrolase</keyword>
<dbReference type="SUPFAM" id="SSF51306">
    <property type="entry name" value="LexA/Signal peptidase"/>
    <property type="match status" value="1"/>
</dbReference>
<evidence type="ECO:0000256" key="3">
    <source>
        <dbReference type="ARBA" id="ARBA00023015"/>
    </source>
</evidence>
<evidence type="ECO:0000259" key="6">
    <source>
        <dbReference type="Pfam" id="PF00717"/>
    </source>
</evidence>
<accession>A0A1H5YB65</accession>
<dbReference type="GO" id="GO:0004252">
    <property type="term" value="F:serine-type endopeptidase activity"/>
    <property type="evidence" value="ECO:0007669"/>
    <property type="project" value="InterPro"/>
</dbReference>
<dbReference type="GO" id="GO:0016020">
    <property type="term" value="C:membrane"/>
    <property type="evidence" value="ECO:0007669"/>
    <property type="project" value="InterPro"/>
</dbReference>
<keyword evidence="1" id="KW-0645">Protease</keyword>
<evidence type="ECO:0000313" key="8">
    <source>
        <dbReference type="Proteomes" id="UP000236745"/>
    </source>
</evidence>
<feature type="domain" description="Peptidase S24/S26A/S26B/S26C" evidence="6">
    <location>
        <begin position="6"/>
        <end position="127"/>
    </location>
</feature>
<keyword evidence="3" id="KW-0805">Transcription regulation</keyword>
<dbReference type="GO" id="GO:0006508">
    <property type="term" value="P:proteolysis"/>
    <property type="evidence" value="ECO:0007669"/>
    <property type="project" value="UniProtKB-KW"/>
</dbReference>
<name>A0A1H5YB65_9GAMM</name>
<dbReference type="AlphaFoldDB" id="A0A1H5YB65"/>
<evidence type="ECO:0000313" key="7">
    <source>
        <dbReference type="EMBL" id="SEG21273.1"/>
    </source>
</evidence>
<dbReference type="CDD" id="cd06529">
    <property type="entry name" value="S24_LexA-like"/>
    <property type="match status" value="1"/>
</dbReference>
<sequence>MDQAFSAGQGAAAERIEDFVDGYEAIDQETLDRLQILPGCARVIKIRGDSMWPTFFDGDKVIADTNSVKLINQGVFAFEFDGDLKVKRFFKRIDGSWLVSSDNKDDPSYPDEVIAPHNAMQLRIIAQIKELRSRAI</sequence>
<proteinExistence type="predicted"/>
<keyword evidence="8" id="KW-1185">Reference proteome</keyword>
<gene>
    <name evidence="7" type="ORF">SAMN05444390_1011690</name>
</gene>
<evidence type="ECO:0000256" key="1">
    <source>
        <dbReference type="ARBA" id="ARBA00022670"/>
    </source>
</evidence>
<dbReference type="InterPro" id="IPR015927">
    <property type="entry name" value="Peptidase_S24_S26A/B/C"/>
</dbReference>
<reference evidence="7 8" key="1">
    <citation type="submission" date="2016-10" db="EMBL/GenBank/DDBJ databases">
        <authorList>
            <person name="de Groot N.N."/>
        </authorList>
    </citation>
    <scope>NUCLEOTIDE SEQUENCE [LARGE SCALE GENOMIC DNA]</scope>
    <source>
        <strain evidence="7 8">DSM 22012</strain>
    </source>
</reference>
<evidence type="ECO:0000256" key="5">
    <source>
        <dbReference type="ARBA" id="ARBA00023163"/>
    </source>
</evidence>